<evidence type="ECO:0000256" key="1">
    <source>
        <dbReference type="SAM" id="Phobius"/>
    </source>
</evidence>
<dbReference type="EMBL" id="NEXF01000236">
    <property type="protein sequence ID" value="PSO07519.1"/>
    <property type="molecule type" value="Genomic_DNA"/>
</dbReference>
<keyword evidence="1" id="KW-1133">Transmembrane helix</keyword>
<comment type="caution">
    <text evidence="2">The sequence shown here is derived from an EMBL/GenBank/DDBJ whole genome shotgun (WGS) entry which is preliminary data.</text>
</comment>
<keyword evidence="1" id="KW-0472">Membrane</keyword>
<accession>A0A2R6C9E2</accession>
<evidence type="ECO:0000313" key="2">
    <source>
        <dbReference type="EMBL" id="PSO07519.1"/>
    </source>
</evidence>
<organism evidence="2 3">
    <name type="scientific">Candidatus Marsarchaeota G2 archaeon BE_D</name>
    <dbReference type="NCBI Taxonomy" id="1978158"/>
    <lineage>
        <taxon>Archaea</taxon>
        <taxon>Candidatus Marsarchaeota</taxon>
        <taxon>Candidatus Marsarchaeota group 2</taxon>
    </lineage>
</organism>
<feature type="transmembrane region" description="Helical" evidence="1">
    <location>
        <begin position="113"/>
        <end position="134"/>
    </location>
</feature>
<proteinExistence type="predicted"/>
<feature type="transmembrane region" description="Helical" evidence="1">
    <location>
        <begin position="84"/>
        <end position="106"/>
    </location>
</feature>
<evidence type="ECO:0000313" key="3">
    <source>
        <dbReference type="Proteomes" id="UP000242015"/>
    </source>
</evidence>
<dbReference type="Proteomes" id="UP000242015">
    <property type="component" value="Unassembled WGS sequence"/>
</dbReference>
<feature type="transmembrane region" description="Helical" evidence="1">
    <location>
        <begin position="146"/>
        <end position="165"/>
    </location>
</feature>
<reference evidence="2 3" key="1">
    <citation type="submission" date="2017-04" db="EMBL/GenBank/DDBJ databases">
        <title>Novel microbial lineages endemic to geothermal iron-oxide mats fill important gaps in the evolutionary history of Archaea.</title>
        <authorList>
            <person name="Jay Z.J."/>
            <person name="Beam J.P."/>
            <person name="Dlakic M."/>
            <person name="Rusch D.B."/>
            <person name="Kozubal M.A."/>
            <person name="Inskeep W.P."/>
        </authorList>
    </citation>
    <scope>NUCLEOTIDE SEQUENCE [LARGE SCALE GENOMIC DNA]</scope>
    <source>
        <strain evidence="2">BE_D</strain>
    </source>
</reference>
<dbReference type="AlphaFoldDB" id="A0A2R6C9E2"/>
<gene>
    <name evidence="2" type="ORF">B9Q04_10475</name>
</gene>
<protein>
    <submittedName>
        <fullName evidence="2">Uncharacterized protein</fullName>
    </submittedName>
</protein>
<name>A0A2R6C9E2_9ARCH</name>
<sequence length="178" mass="19033">MRVCWVSMGRRLLVVLSLLTLLVPWEVILYTLRAQSEPTLQQVTLTWNVVWVTLRAANPPQVGHVFTLSSATNTRQASEQILLAYSYAVDAAKLILLVAGALLLTLNRRVRLGGALLICAPALAIISYAAQTAASAPNPASSQPQLGLIVIPIGLTLSALVGILATTRVNSDKPNISE</sequence>
<keyword evidence="1" id="KW-0812">Transmembrane</keyword>